<organism evidence="1">
    <name type="scientific">Acidithiobacillus caldus</name>
    <dbReference type="NCBI Taxonomy" id="33059"/>
    <lineage>
        <taxon>Bacteria</taxon>
        <taxon>Pseudomonadati</taxon>
        <taxon>Pseudomonadota</taxon>
        <taxon>Acidithiobacillia</taxon>
        <taxon>Acidithiobacillales</taxon>
        <taxon>Acidithiobacillaceae</taxon>
        <taxon>Acidithiobacillus</taxon>
    </lineage>
</organism>
<accession>Q93TT9</accession>
<evidence type="ECO:0000313" key="1">
    <source>
        <dbReference type="EMBL" id="AAK56916.1"/>
    </source>
</evidence>
<geneLocation type="plasmid" evidence="1">
    <name>pTC-F14</name>
</geneLocation>
<dbReference type="InterPro" id="IPR010522">
    <property type="entry name" value="RepC_bac"/>
</dbReference>
<dbReference type="EMBL" id="AF325537">
    <property type="protein sequence ID" value="AAK56916.1"/>
    <property type="molecule type" value="Genomic_DNA"/>
</dbReference>
<dbReference type="Pfam" id="PF06504">
    <property type="entry name" value="RepC"/>
    <property type="match status" value="1"/>
</dbReference>
<sequence length="303" mass="33751">MKKGSAMTFDLTHARHDPAHCLAPGLFRSLKRGERKKLKLDVTYTYGKDRVEFSGPEPLGVDDMRVLQGLVAVAATCGSESRGIMLRPEPKSEAGHQLRLLLDLEWDAKEKDAMVAKGSFRQLASELGYATDSGGAFRVIRESIERLWKVSVIVQREGKRQGFRILSEYASDEDTGKLFVALNPRLAEAIIGARPHTRIEMAEVRALQTDPARLIHQRLCGWIDPGKSGRVELDTLCGYIWPDQASGSTMRMRRQTARNALPELTTVGWTVNEYAKGKWEISRPKALALTLTSPCPNVDEPLP</sequence>
<proteinExistence type="predicted"/>
<keyword evidence="1" id="KW-0238">DNA-binding</keyword>
<reference evidence="1" key="2">
    <citation type="journal article" date="2003" name="J. Bacteriol.">
        <title>Analysis of the Mobilization Region of the Broad-Host-Range IncQ-Like Plasmid pTC-F14 and Its Ability To Interact with a Related Plasmid, pTF-FC2.</title>
        <authorList>
            <person name="van Zyl L.J."/>
            <person name="Deane S.M."/>
            <person name="Rawlings D.E."/>
        </authorList>
    </citation>
    <scope>NUCLEOTIDE SEQUENCE</scope>
    <source>
        <strain evidence="1">F</strain>
        <plasmid evidence="1">pTC-F14</plasmid>
    </source>
</reference>
<keyword evidence="1" id="KW-0614">Plasmid</keyword>
<name>Q93TT9_9PROT</name>
<gene>
    <name evidence="1" type="primary">repC</name>
</gene>
<protein>
    <submittedName>
        <fullName evidence="1">DNA-binding protein-like protein</fullName>
    </submittedName>
</protein>
<reference evidence="1" key="1">
    <citation type="journal article" date="2001" name="J. Bacteriol.">
        <title>Isolation of a new broad-host-range IncQ-like plasmid, pTC-F14, from the acidophilic bacterium Acidithiobacillus caldus and analysis of the plasmid replicon.</title>
        <authorList>
            <person name="Gardner M.N."/>
            <person name="Deane S.M."/>
            <person name="Rawlings D.E."/>
        </authorList>
    </citation>
    <scope>NUCLEOTIDE SEQUENCE</scope>
    <source>
        <strain evidence="1">F</strain>
        <plasmid evidence="1">pTC-F14</plasmid>
    </source>
</reference>
<dbReference type="GO" id="GO:0003677">
    <property type="term" value="F:DNA binding"/>
    <property type="evidence" value="ECO:0007669"/>
    <property type="project" value="UniProtKB-KW"/>
</dbReference>
<dbReference type="AlphaFoldDB" id="Q93TT9"/>